<organism evidence="1 2">
    <name type="scientific">Romanomermis culicivorax</name>
    <name type="common">Nematode worm</name>
    <dbReference type="NCBI Taxonomy" id="13658"/>
    <lineage>
        <taxon>Eukaryota</taxon>
        <taxon>Metazoa</taxon>
        <taxon>Ecdysozoa</taxon>
        <taxon>Nematoda</taxon>
        <taxon>Enoplea</taxon>
        <taxon>Dorylaimia</taxon>
        <taxon>Mermithida</taxon>
        <taxon>Mermithoidea</taxon>
        <taxon>Mermithidae</taxon>
        <taxon>Romanomermis</taxon>
    </lineage>
</organism>
<evidence type="ECO:0000313" key="1">
    <source>
        <dbReference type="Proteomes" id="UP000887565"/>
    </source>
</evidence>
<reference evidence="2" key="1">
    <citation type="submission" date="2022-11" db="UniProtKB">
        <authorList>
            <consortium name="WormBaseParasite"/>
        </authorList>
    </citation>
    <scope>IDENTIFICATION</scope>
</reference>
<proteinExistence type="predicted"/>
<keyword evidence="1" id="KW-1185">Reference proteome</keyword>
<accession>A0A915KWD0</accession>
<dbReference type="AlphaFoldDB" id="A0A915KWD0"/>
<sequence>MPIFGDWGAVAVRKGDASMMLMSSLMARNVSPKALAISVGELVMAASGSCWVIAASIWVSVIVVDGTYGVHCWRQWFTVQQDLIDRSCPDSAIGNELEGSSSDLRPQYPQCSWCQKHHIGG</sequence>
<dbReference type="Proteomes" id="UP000887565">
    <property type="component" value="Unplaced"/>
</dbReference>
<protein>
    <submittedName>
        <fullName evidence="2">Uncharacterized protein</fullName>
    </submittedName>
</protein>
<dbReference type="WBParaSite" id="nRc.2.0.1.t43247-RA">
    <property type="protein sequence ID" value="nRc.2.0.1.t43247-RA"/>
    <property type="gene ID" value="nRc.2.0.1.g43247"/>
</dbReference>
<name>A0A915KWD0_ROMCU</name>
<evidence type="ECO:0000313" key="2">
    <source>
        <dbReference type="WBParaSite" id="nRc.2.0.1.t43247-RA"/>
    </source>
</evidence>